<dbReference type="PANTHER" id="PTHR43428:SF1">
    <property type="entry name" value="ARSENATE REDUCTASE"/>
    <property type="match status" value="1"/>
</dbReference>
<protein>
    <submittedName>
        <fullName evidence="1">Protein-tyrosine-phosphatase</fullName>
    </submittedName>
</protein>
<evidence type="ECO:0000313" key="1">
    <source>
        <dbReference type="EMBL" id="PTX42448.1"/>
    </source>
</evidence>
<dbReference type="PANTHER" id="PTHR43428">
    <property type="entry name" value="ARSENATE REDUCTASE"/>
    <property type="match status" value="1"/>
</dbReference>
<dbReference type="SUPFAM" id="SSF52788">
    <property type="entry name" value="Phosphotyrosine protein phosphatases I"/>
    <property type="match status" value="1"/>
</dbReference>
<dbReference type="AlphaFoldDB" id="A0A2T6AF54"/>
<name>A0A2T6AF54_9FLAO</name>
<dbReference type="RefSeq" id="WP_108172736.1">
    <property type="nucleotide sequence ID" value="NZ_QBKQ01000003.1"/>
</dbReference>
<dbReference type="OrthoDB" id="9793058at2"/>
<accession>A0A2T6AF54</accession>
<gene>
    <name evidence="1" type="ORF">C8P64_2877</name>
</gene>
<comment type="caution">
    <text evidence="1">The sequence shown here is derived from an EMBL/GenBank/DDBJ whole genome shotgun (WGS) entry which is preliminary data.</text>
</comment>
<dbReference type="EMBL" id="QBKQ01000003">
    <property type="protein sequence ID" value="PTX42448.1"/>
    <property type="molecule type" value="Genomic_DNA"/>
</dbReference>
<organism evidence="1 2">
    <name type="scientific">Christiangramia gaetbulicola</name>
    <dbReference type="NCBI Taxonomy" id="703340"/>
    <lineage>
        <taxon>Bacteria</taxon>
        <taxon>Pseudomonadati</taxon>
        <taxon>Bacteroidota</taxon>
        <taxon>Flavobacteriia</taxon>
        <taxon>Flavobacteriales</taxon>
        <taxon>Flavobacteriaceae</taxon>
        <taxon>Christiangramia</taxon>
    </lineage>
</organism>
<sequence length="205" mass="23383">MYKTKLFPVLIKKLDQLEGTDIPENRKKVLQPLIDFIQQQKNSGEAIKLNFICTHNSRRSQLAQVWAQAISAHFGIKTECFSGGTEETVFFKNAVETLRETGFIIKSGSGENPHFQVFYSEEAEPLVCYSKVYDAPENPTENFAAVMTCSHADENCPFIPGSKARIPLDYKDPKQFDDTPLAMEKYEERSDQIASEMIYVFQHIK</sequence>
<keyword evidence="2" id="KW-1185">Reference proteome</keyword>
<evidence type="ECO:0000313" key="2">
    <source>
        <dbReference type="Proteomes" id="UP000244174"/>
    </source>
</evidence>
<reference evidence="1 2" key="1">
    <citation type="submission" date="2018-04" db="EMBL/GenBank/DDBJ databases">
        <title>Genomic Encyclopedia of Archaeal and Bacterial Type Strains, Phase II (KMG-II): from individual species to whole genera.</title>
        <authorList>
            <person name="Goeker M."/>
        </authorList>
    </citation>
    <scope>NUCLEOTIDE SEQUENCE [LARGE SCALE GENOMIC DNA]</scope>
    <source>
        <strain evidence="1 2">DSM 23082</strain>
    </source>
</reference>
<proteinExistence type="predicted"/>
<dbReference type="Gene3D" id="3.40.50.2300">
    <property type="match status" value="1"/>
</dbReference>
<dbReference type="InterPro" id="IPR036196">
    <property type="entry name" value="Ptyr_pPase_sf"/>
</dbReference>
<dbReference type="Proteomes" id="UP000244174">
    <property type="component" value="Unassembled WGS sequence"/>
</dbReference>